<keyword evidence="3" id="KW-1185">Reference proteome</keyword>
<dbReference type="EMBL" id="MU004190">
    <property type="protein sequence ID" value="KAF2494528.1"/>
    <property type="molecule type" value="Genomic_DNA"/>
</dbReference>
<evidence type="ECO:0000313" key="2">
    <source>
        <dbReference type="EMBL" id="KAF2494528.1"/>
    </source>
</evidence>
<accession>A0A6A6QPX1</accession>
<proteinExistence type="predicted"/>
<gene>
    <name evidence="2" type="ORF">BU16DRAFT_618601</name>
</gene>
<feature type="region of interest" description="Disordered" evidence="1">
    <location>
        <begin position="22"/>
        <end position="44"/>
    </location>
</feature>
<dbReference type="AlphaFoldDB" id="A0A6A6QPX1"/>
<reference evidence="2" key="1">
    <citation type="journal article" date="2020" name="Stud. Mycol.">
        <title>101 Dothideomycetes genomes: a test case for predicting lifestyles and emergence of pathogens.</title>
        <authorList>
            <person name="Haridas S."/>
            <person name="Albert R."/>
            <person name="Binder M."/>
            <person name="Bloem J."/>
            <person name="Labutti K."/>
            <person name="Salamov A."/>
            <person name="Andreopoulos B."/>
            <person name="Baker S."/>
            <person name="Barry K."/>
            <person name="Bills G."/>
            <person name="Bluhm B."/>
            <person name="Cannon C."/>
            <person name="Castanera R."/>
            <person name="Culley D."/>
            <person name="Daum C."/>
            <person name="Ezra D."/>
            <person name="Gonzalez J."/>
            <person name="Henrissat B."/>
            <person name="Kuo A."/>
            <person name="Liang C."/>
            <person name="Lipzen A."/>
            <person name="Lutzoni F."/>
            <person name="Magnuson J."/>
            <person name="Mondo S."/>
            <person name="Nolan M."/>
            <person name="Ohm R."/>
            <person name="Pangilinan J."/>
            <person name="Park H.-J."/>
            <person name="Ramirez L."/>
            <person name="Alfaro M."/>
            <person name="Sun H."/>
            <person name="Tritt A."/>
            <person name="Yoshinaga Y."/>
            <person name="Zwiers L.-H."/>
            <person name="Turgeon B."/>
            <person name="Goodwin S."/>
            <person name="Spatafora J."/>
            <person name="Crous P."/>
            <person name="Grigoriev I."/>
        </authorList>
    </citation>
    <scope>NUCLEOTIDE SEQUENCE</scope>
    <source>
        <strain evidence="2">CBS 269.34</strain>
    </source>
</reference>
<evidence type="ECO:0000256" key="1">
    <source>
        <dbReference type="SAM" id="MobiDB-lite"/>
    </source>
</evidence>
<feature type="compositionally biased region" description="Basic residues" evidence="1">
    <location>
        <begin position="65"/>
        <end position="79"/>
    </location>
</feature>
<name>A0A6A6QPX1_9PEZI</name>
<evidence type="ECO:0000313" key="3">
    <source>
        <dbReference type="Proteomes" id="UP000799750"/>
    </source>
</evidence>
<feature type="region of interest" description="Disordered" evidence="1">
    <location>
        <begin position="60"/>
        <end position="87"/>
    </location>
</feature>
<dbReference type="Proteomes" id="UP000799750">
    <property type="component" value="Unassembled WGS sequence"/>
</dbReference>
<protein>
    <submittedName>
        <fullName evidence="2">Uncharacterized protein</fullName>
    </submittedName>
</protein>
<organism evidence="2 3">
    <name type="scientific">Lophium mytilinum</name>
    <dbReference type="NCBI Taxonomy" id="390894"/>
    <lineage>
        <taxon>Eukaryota</taxon>
        <taxon>Fungi</taxon>
        <taxon>Dikarya</taxon>
        <taxon>Ascomycota</taxon>
        <taxon>Pezizomycotina</taxon>
        <taxon>Dothideomycetes</taxon>
        <taxon>Pleosporomycetidae</taxon>
        <taxon>Mytilinidiales</taxon>
        <taxon>Mytilinidiaceae</taxon>
        <taxon>Lophium</taxon>
    </lineage>
</organism>
<sequence>MALLFAPLLCRRQQLDDLHANTRSPVLDAGPPAQMQRRRSSTDALHSTLRRCSLCAPREVPASITRRRPPAAGPKRPRPRISLSLTGRLPMRLGRRSPTLPTALPLTHADCTMEHSLAGDAIDRRLLPSRGSIQGPQPPANRHRAAAAPLNMPVPLLSGTWCWFGPVRRWCIRVHVDLYPEEAVNLDVNLHAACRSTAYPGEASGYMQHWEPNDGAVPRAFSPCRAELAVALSEDGQWFRAATMPVSTSAELDTIDAEDVPASWIHRITRRWK</sequence>